<dbReference type="GO" id="GO:0030288">
    <property type="term" value="C:outer membrane-bounded periplasmic space"/>
    <property type="evidence" value="ECO:0007669"/>
    <property type="project" value="TreeGrafter"/>
</dbReference>
<evidence type="ECO:0000313" key="4">
    <source>
        <dbReference type="Proteomes" id="UP000321800"/>
    </source>
</evidence>
<evidence type="ECO:0000256" key="1">
    <source>
        <dbReference type="ARBA" id="ARBA00005375"/>
    </source>
</evidence>
<dbReference type="PANTHER" id="PTHR11567">
    <property type="entry name" value="ACID PHOSPHATASE-RELATED"/>
    <property type="match status" value="1"/>
</dbReference>
<proteinExistence type="inferred from homology"/>
<dbReference type="Proteomes" id="UP000321800">
    <property type="component" value="Unassembled WGS sequence"/>
</dbReference>
<accession>A0A511FKS6</accession>
<gene>
    <name evidence="3" type="ORF">ATR01nite_08970</name>
</gene>
<dbReference type="InterPro" id="IPR029033">
    <property type="entry name" value="His_PPase_superfam"/>
</dbReference>
<reference evidence="3 4" key="1">
    <citation type="submission" date="2019-07" db="EMBL/GenBank/DDBJ databases">
        <title>Whole genome shotgun sequence of Acetobacter tropicalis NBRC 16470.</title>
        <authorList>
            <person name="Hosoyama A."/>
            <person name="Uohara A."/>
            <person name="Ohji S."/>
            <person name="Ichikawa N."/>
        </authorList>
    </citation>
    <scope>NUCLEOTIDE SEQUENCE [LARGE SCALE GENOMIC DNA]</scope>
    <source>
        <strain evidence="3 4">NBRC 16470</strain>
    </source>
</reference>
<dbReference type="EMBL" id="BJVR01000005">
    <property type="protein sequence ID" value="GEL49822.1"/>
    <property type="molecule type" value="Genomic_DNA"/>
</dbReference>
<evidence type="ECO:0000313" key="3">
    <source>
        <dbReference type="EMBL" id="GEL49822.1"/>
    </source>
</evidence>
<comment type="similarity">
    <text evidence="1">Belongs to the histidine acid phosphatase family.</text>
</comment>
<protein>
    <submittedName>
        <fullName evidence="3">Phosphoanhydride phosphorylase</fullName>
    </submittedName>
</protein>
<dbReference type="SUPFAM" id="SSF53254">
    <property type="entry name" value="Phosphoglycerate mutase-like"/>
    <property type="match status" value="1"/>
</dbReference>
<dbReference type="Gene3D" id="3.40.50.1240">
    <property type="entry name" value="Phosphoglycerate mutase-like"/>
    <property type="match status" value="2"/>
</dbReference>
<name>A0A511FKS6_9PROT</name>
<dbReference type="InterPro" id="IPR033379">
    <property type="entry name" value="Acid_Pase_AS"/>
</dbReference>
<dbReference type="GO" id="GO:0050308">
    <property type="term" value="F:sugar-phosphatase activity"/>
    <property type="evidence" value="ECO:0007669"/>
    <property type="project" value="TreeGrafter"/>
</dbReference>
<sequence>MQENREPIAPYLQVSLQAPYTRLFPRLLSGAMRFSFLPSLRFLPSGVCSAAHLSVLLLLSMLVASLTPQAQAQAQAQLAPERGAVLKRVILVTRHGIRSPTQTPEALKANTGVTWSAWPVPPGQLTEHGRTDVAQMGTFLGHYYHALLSEGGRACAPTLFVWADAADTRTRETGNVLSKTLSAGCLQTAASLPAGQKDPLFNALASGHETLEKQTVLTTLGQTLPPDQPPPKSAQTASAHLQSLFAPQGCGKPGSVCFSAPAQLSWKKGAPHVTGGMALASTVSENLLLEYCQGLPPTVQTAIPPADNASAGTAPQTSPANPDQAALVASVLPAHTYQSHLTRRLPVIAIPRGRYLADALTSLLSEHATPLPNGDTIPASARMVVFVGHDTTLDMLATLFGLDWAFTDQPDPTAPDTTLGFELWQDAKGLPFVRFVVFHQSLEQLRIGSPVENRVDSGQPAILRSALCPDTPKVEKCTPAILARSVYAEESHLLQKPL</sequence>
<dbReference type="Pfam" id="PF00328">
    <property type="entry name" value="His_Phos_2"/>
    <property type="match status" value="1"/>
</dbReference>
<dbReference type="InterPro" id="IPR000560">
    <property type="entry name" value="His_Pase_clade-2"/>
</dbReference>
<comment type="caution">
    <text evidence="3">The sequence shown here is derived from an EMBL/GenBank/DDBJ whole genome shotgun (WGS) entry which is preliminary data.</text>
</comment>
<evidence type="ECO:0000256" key="2">
    <source>
        <dbReference type="ARBA" id="ARBA00022801"/>
    </source>
</evidence>
<dbReference type="PROSITE" id="PS00616">
    <property type="entry name" value="HIS_ACID_PHOSPHAT_1"/>
    <property type="match status" value="1"/>
</dbReference>
<organism evidence="3 4">
    <name type="scientific">Acetobacter tropicalis</name>
    <dbReference type="NCBI Taxonomy" id="104102"/>
    <lineage>
        <taxon>Bacteria</taxon>
        <taxon>Pseudomonadati</taxon>
        <taxon>Pseudomonadota</taxon>
        <taxon>Alphaproteobacteria</taxon>
        <taxon>Acetobacterales</taxon>
        <taxon>Acetobacteraceae</taxon>
        <taxon>Acetobacter</taxon>
    </lineage>
</organism>
<keyword evidence="2" id="KW-0378">Hydrolase</keyword>
<dbReference type="InterPro" id="IPR050645">
    <property type="entry name" value="Histidine_acid_phosphatase"/>
</dbReference>
<dbReference type="AlphaFoldDB" id="A0A511FKS6"/>
<dbReference type="PANTHER" id="PTHR11567:SF110">
    <property type="entry name" value="2-PHOSPHOXYLOSE PHOSPHATASE 1"/>
    <property type="match status" value="1"/>
</dbReference>